<evidence type="ECO:0000313" key="2">
    <source>
        <dbReference type="EMBL" id="TDL13912.1"/>
    </source>
</evidence>
<gene>
    <name evidence="2" type="ORF">BD410DRAFT_846522</name>
</gene>
<feature type="region of interest" description="Disordered" evidence="1">
    <location>
        <begin position="163"/>
        <end position="246"/>
    </location>
</feature>
<feature type="compositionally biased region" description="Acidic residues" evidence="1">
    <location>
        <begin position="166"/>
        <end position="183"/>
    </location>
</feature>
<name>A0A4Y7PGD0_9AGAM</name>
<keyword evidence="3" id="KW-1185">Reference proteome</keyword>
<reference evidence="2 3" key="1">
    <citation type="submission" date="2018-06" db="EMBL/GenBank/DDBJ databases">
        <title>A transcriptomic atlas of mushroom development highlights an independent origin of complex multicellularity.</title>
        <authorList>
            <consortium name="DOE Joint Genome Institute"/>
            <person name="Krizsan K."/>
            <person name="Almasi E."/>
            <person name="Merenyi Z."/>
            <person name="Sahu N."/>
            <person name="Viragh M."/>
            <person name="Koszo T."/>
            <person name="Mondo S."/>
            <person name="Kiss B."/>
            <person name="Balint B."/>
            <person name="Kues U."/>
            <person name="Barry K."/>
            <person name="Hegedus J.C."/>
            <person name="Henrissat B."/>
            <person name="Johnson J."/>
            <person name="Lipzen A."/>
            <person name="Ohm R."/>
            <person name="Nagy I."/>
            <person name="Pangilinan J."/>
            <person name="Yan J."/>
            <person name="Xiong Y."/>
            <person name="Grigoriev I.V."/>
            <person name="Hibbett D.S."/>
            <person name="Nagy L.G."/>
        </authorList>
    </citation>
    <scope>NUCLEOTIDE SEQUENCE [LARGE SCALE GENOMIC DNA]</scope>
    <source>
        <strain evidence="2 3">SZMC22713</strain>
    </source>
</reference>
<sequence length="440" mass="48226">MASTSPTKSKNVRAVFLNLIGAGKVLFSELPAENQTLDKKMGWSITVAGLLRQFDRLLPALHSETGLESALAEVHAWKAAVARVDGEVKKMEAEEAGRMEAEAEKMDAERMVVDEGQNDLSSSLGENPSKREMAEEQASEKAPTTEDIAAGVPREAAIFNHAQEDGNTEGSDESSSSEEDEPPEAGCREAKSPSSVHSVEDRDGVPRGNVAKPQSPRKVVSVYVPPRQKTSASPAKREQSPPFAPSEYELLVDGSILFAHPTKKNDEGRPVLKLFTITTGPFCDRCKMMDANCLSNSDVKACWQCYKNRKGCSFVKQKKDAGGSEEPDDLAEEPSTEPKKTGAPSSDSARGCEARPRRRVDARVDSSGEESESFEETLARTEEEELLAKDKLLRADTAMSKMADDFIRTTFTFRTAAREYRKRSEATKALLLARLNDMEE</sequence>
<evidence type="ECO:0000313" key="3">
    <source>
        <dbReference type="Proteomes" id="UP000294933"/>
    </source>
</evidence>
<feature type="region of interest" description="Disordered" evidence="1">
    <location>
        <begin position="116"/>
        <end position="146"/>
    </location>
</feature>
<feature type="region of interest" description="Disordered" evidence="1">
    <location>
        <begin position="316"/>
        <end position="377"/>
    </location>
</feature>
<organism evidence="2 3">
    <name type="scientific">Rickenella mellea</name>
    <dbReference type="NCBI Taxonomy" id="50990"/>
    <lineage>
        <taxon>Eukaryota</taxon>
        <taxon>Fungi</taxon>
        <taxon>Dikarya</taxon>
        <taxon>Basidiomycota</taxon>
        <taxon>Agaricomycotina</taxon>
        <taxon>Agaricomycetes</taxon>
        <taxon>Hymenochaetales</taxon>
        <taxon>Rickenellaceae</taxon>
        <taxon>Rickenella</taxon>
    </lineage>
</organism>
<dbReference type="AlphaFoldDB" id="A0A4Y7PGD0"/>
<protein>
    <submittedName>
        <fullName evidence="2">Uncharacterized protein</fullName>
    </submittedName>
</protein>
<proteinExistence type="predicted"/>
<feature type="compositionally biased region" description="Basic and acidic residues" evidence="1">
    <location>
        <begin position="350"/>
        <end position="366"/>
    </location>
</feature>
<accession>A0A4Y7PGD0</accession>
<dbReference type="VEuPathDB" id="FungiDB:BD410DRAFT_846522"/>
<dbReference type="EMBL" id="ML170433">
    <property type="protein sequence ID" value="TDL13912.1"/>
    <property type="molecule type" value="Genomic_DNA"/>
</dbReference>
<dbReference type="Proteomes" id="UP000294933">
    <property type="component" value="Unassembled WGS sequence"/>
</dbReference>
<evidence type="ECO:0000256" key="1">
    <source>
        <dbReference type="SAM" id="MobiDB-lite"/>
    </source>
</evidence>
<feature type="compositionally biased region" description="Acidic residues" evidence="1">
    <location>
        <begin position="323"/>
        <end position="335"/>
    </location>
</feature>